<evidence type="ECO:0000313" key="2">
    <source>
        <dbReference type="EMBL" id="WPB53688.1"/>
    </source>
</evidence>
<keyword evidence="1" id="KW-0812">Transmembrane</keyword>
<dbReference type="GeneID" id="94493587"/>
<keyword evidence="3" id="KW-1185">Reference proteome</keyword>
<name>A0ABZ0P9I2_9BACT</name>
<evidence type="ECO:0000256" key="1">
    <source>
        <dbReference type="SAM" id="Phobius"/>
    </source>
</evidence>
<dbReference type="EMBL" id="CP137845">
    <property type="protein sequence ID" value="WPB53688.1"/>
    <property type="molecule type" value="Genomic_DNA"/>
</dbReference>
<dbReference type="Proteomes" id="UP001303601">
    <property type="component" value="Chromosome"/>
</dbReference>
<accession>A0ABZ0P9I2</accession>
<dbReference type="RefSeq" id="WP_170177184.1">
    <property type="nucleotide sequence ID" value="NZ_CP137845.1"/>
</dbReference>
<evidence type="ECO:0000313" key="3">
    <source>
        <dbReference type="Proteomes" id="UP001303601"/>
    </source>
</evidence>
<reference evidence="2" key="1">
    <citation type="submission" date="2023-11" db="EMBL/GenBank/DDBJ databases">
        <title>Completed genome sequence of Mycoplasma equirhinis type strain M432/72.</title>
        <authorList>
            <person name="Spergser J."/>
        </authorList>
    </citation>
    <scope>NUCLEOTIDE SEQUENCE [LARGE SCALE GENOMIC DNA]</scope>
    <source>
        <strain evidence="2">M432/72</strain>
    </source>
</reference>
<keyword evidence="1" id="KW-0472">Membrane</keyword>
<feature type="transmembrane region" description="Helical" evidence="1">
    <location>
        <begin position="6"/>
        <end position="24"/>
    </location>
</feature>
<protein>
    <submittedName>
        <fullName evidence="2">Uncharacterized protein</fullName>
    </submittedName>
</protein>
<keyword evidence="1" id="KW-1133">Transmembrane helix</keyword>
<sequence>MAVAIIGTLLIISLVVVIGSIHLLKKKTDRRELKQKNLLLLAELQE</sequence>
<gene>
    <name evidence="2" type="ORF">R9B83_01710</name>
</gene>
<proteinExistence type="predicted"/>
<organism evidence="2 3">
    <name type="scientific">Metamycoplasma equirhinis</name>
    <dbReference type="NCBI Taxonomy" id="92402"/>
    <lineage>
        <taxon>Bacteria</taxon>
        <taxon>Bacillati</taxon>
        <taxon>Mycoplasmatota</taxon>
        <taxon>Mycoplasmoidales</taxon>
        <taxon>Metamycoplasmataceae</taxon>
        <taxon>Metamycoplasma</taxon>
    </lineage>
</organism>